<dbReference type="RefSeq" id="WP_005629595.1">
    <property type="nucleotide sequence ID" value="NZ_AMRA01000095.1"/>
</dbReference>
<dbReference type="Proteomes" id="UP000006265">
    <property type="component" value="Unassembled WGS sequence"/>
</dbReference>
<organism evidence="3 4">
    <name type="scientific">Mycolicibacterium hassiacum (strain DSM 44199 / CIP 105218 / JCM 12690 / 3849)</name>
    <name type="common">Mycobacterium hassiacum</name>
    <dbReference type="NCBI Taxonomy" id="1122247"/>
    <lineage>
        <taxon>Bacteria</taxon>
        <taxon>Bacillati</taxon>
        <taxon>Actinomycetota</taxon>
        <taxon>Actinomycetes</taxon>
        <taxon>Mycobacteriales</taxon>
        <taxon>Mycobacteriaceae</taxon>
        <taxon>Mycolicibacterium</taxon>
    </lineage>
</organism>
<dbReference type="GO" id="GO:0004674">
    <property type="term" value="F:protein serine/threonine kinase activity"/>
    <property type="evidence" value="ECO:0007669"/>
    <property type="project" value="UniProtKB-KW"/>
</dbReference>
<dbReference type="PANTHER" id="PTHR35526">
    <property type="entry name" value="ANTI-SIGMA-F FACTOR RSBW-RELATED"/>
    <property type="match status" value="1"/>
</dbReference>
<dbReference type="PANTHER" id="PTHR35526:SF3">
    <property type="entry name" value="ANTI-SIGMA-F FACTOR RSBW"/>
    <property type="match status" value="1"/>
</dbReference>
<dbReference type="CDD" id="cd16936">
    <property type="entry name" value="HATPase_RsbW-like"/>
    <property type="match status" value="1"/>
</dbReference>
<dbReference type="InterPro" id="IPR050267">
    <property type="entry name" value="Anti-sigma-factor_SerPK"/>
</dbReference>
<dbReference type="AlphaFoldDB" id="K5BE29"/>
<proteinExistence type="predicted"/>
<accession>K5BE29</accession>
<dbReference type="Pfam" id="PF13581">
    <property type="entry name" value="HATPase_c_2"/>
    <property type="match status" value="1"/>
</dbReference>
<reference evidence="3 4" key="1">
    <citation type="journal article" date="2012" name="J. Bacteriol.">
        <title>Genome sequence of Mycobacterium hassiacum DSM 44199, a rare source of heat-stable mycobacterial proteins.</title>
        <authorList>
            <person name="Tiago I."/>
            <person name="Maranha A."/>
            <person name="Mendes V."/>
            <person name="Alarico S."/>
            <person name="Moynihan P.J."/>
            <person name="Clarke A.J."/>
            <person name="Macedo-Ribeiro S."/>
            <person name="Pereira P.J."/>
            <person name="Empadinhas N."/>
        </authorList>
    </citation>
    <scope>NUCLEOTIDE SEQUENCE [LARGE SCALE GENOMIC DNA]</scope>
    <source>
        <strain evidence="4">DSM 44199 / CIP 105218 / JCM 12690 / 3849</strain>
    </source>
</reference>
<sequence>MTEPQPTSAGVAADFVRTDIADARTVARFRAEFGHWLREHFVLDTVRLNDVLLAVNEALTNAAEFAYRARGPAGHRPGAPGPGEEGTVDLRAHYSPAADGTLQVDVSDRGQWRHVDPAQQPNTRGRGIPLMRALADRITISPLPTGTRVRLDFLGCPPARRRCACPT</sequence>
<dbReference type="OrthoDB" id="5184914at2"/>
<evidence type="ECO:0000256" key="1">
    <source>
        <dbReference type="ARBA" id="ARBA00022527"/>
    </source>
</evidence>
<dbReference type="Gene3D" id="3.30.565.10">
    <property type="entry name" value="Histidine kinase-like ATPase, C-terminal domain"/>
    <property type="match status" value="1"/>
</dbReference>
<dbReference type="InterPro" id="IPR003594">
    <property type="entry name" value="HATPase_dom"/>
</dbReference>
<dbReference type="PATRIC" id="fig|1122247.3.peg.3249"/>
<name>K5BE29_MYCHD</name>
<evidence type="ECO:0000313" key="3">
    <source>
        <dbReference type="EMBL" id="EKF22647.1"/>
    </source>
</evidence>
<dbReference type="STRING" id="1122247.GCA_000379865_04210"/>
<dbReference type="InterPro" id="IPR036890">
    <property type="entry name" value="HATPase_C_sf"/>
</dbReference>
<keyword evidence="3" id="KW-0418">Kinase</keyword>
<comment type="caution">
    <text evidence="3">The sequence shown here is derived from an EMBL/GenBank/DDBJ whole genome shotgun (WGS) entry which is preliminary data.</text>
</comment>
<evidence type="ECO:0000313" key="4">
    <source>
        <dbReference type="Proteomes" id="UP000006265"/>
    </source>
</evidence>
<dbReference type="eggNOG" id="COG2172">
    <property type="taxonomic scope" value="Bacteria"/>
</dbReference>
<gene>
    <name evidence="3" type="ORF">C731_3387</name>
</gene>
<keyword evidence="4" id="KW-1185">Reference proteome</keyword>
<dbReference type="SUPFAM" id="SSF55874">
    <property type="entry name" value="ATPase domain of HSP90 chaperone/DNA topoisomerase II/histidine kinase"/>
    <property type="match status" value="1"/>
</dbReference>
<feature type="domain" description="Histidine kinase/HSP90-like ATPase" evidence="2">
    <location>
        <begin position="21"/>
        <end position="151"/>
    </location>
</feature>
<protein>
    <submittedName>
        <fullName evidence="3">Histidine kinase-like ATPase domain protein</fullName>
    </submittedName>
</protein>
<keyword evidence="1" id="KW-0723">Serine/threonine-protein kinase</keyword>
<evidence type="ECO:0000259" key="2">
    <source>
        <dbReference type="Pfam" id="PF13581"/>
    </source>
</evidence>
<dbReference type="EMBL" id="AMRA01000095">
    <property type="protein sequence ID" value="EKF22647.1"/>
    <property type="molecule type" value="Genomic_DNA"/>
</dbReference>
<keyword evidence="3" id="KW-0808">Transferase</keyword>